<name>A0A8B9PGX6_APTOW</name>
<dbReference type="InterPro" id="IPR051221">
    <property type="entry name" value="LDLR-related"/>
</dbReference>
<dbReference type="PANTHER" id="PTHR22722">
    <property type="entry name" value="LOW-DENSITY LIPOPROTEIN RECEPTOR-RELATED PROTEIN 2-RELATED"/>
    <property type="match status" value="1"/>
</dbReference>
<dbReference type="GO" id="GO:0016324">
    <property type="term" value="C:apical plasma membrane"/>
    <property type="evidence" value="ECO:0007669"/>
    <property type="project" value="TreeGrafter"/>
</dbReference>
<dbReference type="GO" id="GO:0006898">
    <property type="term" value="P:receptor-mediated endocytosis"/>
    <property type="evidence" value="ECO:0007669"/>
    <property type="project" value="TreeGrafter"/>
</dbReference>
<keyword evidence="3" id="KW-0812">Transmembrane</keyword>
<evidence type="ECO:0000256" key="11">
    <source>
        <dbReference type="PROSITE-ProRule" id="PRU00124"/>
    </source>
</evidence>
<reference evidence="13" key="2">
    <citation type="submission" date="2025-09" db="UniProtKB">
        <authorList>
            <consortium name="Ensembl"/>
        </authorList>
    </citation>
    <scope>IDENTIFICATION</scope>
</reference>
<proteinExistence type="inferred from homology"/>
<dbReference type="PRINTS" id="PR00261">
    <property type="entry name" value="LDLRECEPTOR"/>
</dbReference>
<accession>A0A8B9PGX6</accession>
<dbReference type="InterPro" id="IPR023415">
    <property type="entry name" value="LDLR_class-A_CS"/>
</dbReference>
<dbReference type="Proteomes" id="UP000694424">
    <property type="component" value="Unplaced"/>
</dbReference>
<feature type="disulfide bond" evidence="11">
    <location>
        <begin position="96"/>
        <end position="108"/>
    </location>
</feature>
<evidence type="ECO:0000256" key="2">
    <source>
        <dbReference type="ARBA" id="ARBA00009939"/>
    </source>
</evidence>
<organism evidence="13 14">
    <name type="scientific">Apteryx owenii</name>
    <name type="common">Little spotted kiwi</name>
    <dbReference type="NCBI Taxonomy" id="8824"/>
    <lineage>
        <taxon>Eukaryota</taxon>
        <taxon>Metazoa</taxon>
        <taxon>Chordata</taxon>
        <taxon>Craniata</taxon>
        <taxon>Vertebrata</taxon>
        <taxon>Euteleostomi</taxon>
        <taxon>Archelosauria</taxon>
        <taxon>Archosauria</taxon>
        <taxon>Dinosauria</taxon>
        <taxon>Saurischia</taxon>
        <taxon>Theropoda</taxon>
        <taxon>Coelurosauria</taxon>
        <taxon>Aves</taxon>
        <taxon>Palaeognathae</taxon>
        <taxon>Apterygiformes</taxon>
        <taxon>Apterygidae</taxon>
        <taxon>Apteryx</taxon>
    </lineage>
</organism>
<dbReference type="FunFam" id="4.10.400.10:FF:000113">
    <property type="entry name" value="Low-density lipoprotein receptor-related protein 8"/>
    <property type="match status" value="1"/>
</dbReference>
<dbReference type="SUPFAM" id="SSF57424">
    <property type="entry name" value="LDL receptor-like module"/>
    <property type="match status" value="3"/>
</dbReference>
<comment type="caution">
    <text evidence="11">Lacks conserved residue(s) required for the propagation of feature annotation.</text>
</comment>
<sequence length="226" mass="23722">MLCPPRARGFGAGAGCWNGPATQGRAVGLSRRRARSTCEAGLWQCGSAAEPCASEPRCAEAEFACRASGRCVPSAWVCDNEDDCGDGSDEFCAPRCAPHQYLCASGQCVPWGARCDGAADCLDGSDEGGCPAPACAPEEFRCFLCALGAECIPYGHLCDGVPHCPDLSDESADNCGETRPRPAGMLSRAWDPPGGSERRRAPGSAPRWDCTSPERRHLPFAPRGAP</sequence>
<evidence type="ECO:0000256" key="3">
    <source>
        <dbReference type="ARBA" id="ARBA00022692"/>
    </source>
</evidence>
<dbReference type="SMART" id="SM00192">
    <property type="entry name" value="LDLa"/>
    <property type="match status" value="3"/>
</dbReference>
<evidence type="ECO:0000256" key="5">
    <source>
        <dbReference type="ARBA" id="ARBA00022737"/>
    </source>
</evidence>
<dbReference type="Ensembl" id="ENSAOWT00000007492.1">
    <property type="protein sequence ID" value="ENSAOWP00000006622.1"/>
    <property type="gene ID" value="ENSAOWG00000004553.1"/>
</dbReference>
<keyword evidence="8 11" id="KW-1015">Disulfide bond</keyword>
<evidence type="ECO:0000313" key="14">
    <source>
        <dbReference type="Proteomes" id="UP000694424"/>
    </source>
</evidence>
<dbReference type="PROSITE" id="PS50068">
    <property type="entry name" value="LDLRA_2"/>
    <property type="match status" value="3"/>
</dbReference>
<keyword evidence="6" id="KW-1133">Transmembrane helix</keyword>
<dbReference type="InterPro" id="IPR036055">
    <property type="entry name" value="LDL_receptor-like_sf"/>
</dbReference>
<evidence type="ECO:0000256" key="7">
    <source>
        <dbReference type="ARBA" id="ARBA00023136"/>
    </source>
</evidence>
<dbReference type="InterPro" id="IPR002172">
    <property type="entry name" value="LDrepeatLR_classA_rpt"/>
</dbReference>
<keyword evidence="4" id="KW-0732">Signal</keyword>
<evidence type="ECO:0000256" key="4">
    <source>
        <dbReference type="ARBA" id="ARBA00022729"/>
    </source>
</evidence>
<dbReference type="AlphaFoldDB" id="A0A8B9PGX6"/>
<dbReference type="GO" id="GO:0043235">
    <property type="term" value="C:receptor complex"/>
    <property type="evidence" value="ECO:0007669"/>
    <property type="project" value="TreeGrafter"/>
</dbReference>
<dbReference type="PROSITE" id="PS01209">
    <property type="entry name" value="LDLRA_1"/>
    <property type="match status" value="3"/>
</dbReference>
<evidence type="ECO:0000256" key="6">
    <source>
        <dbReference type="ARBA" id="ARBA00022989"/>
    </source>
</evidence>
<dbReference type="PANTHER" id="PTHR22722:SF14">
    <property type="entry name" value="MEGALIN, ISOFORM A"/>
    <property type="match status" value="1"/>
</dbReference>
<dbReference type="GO" id="GO:0042562">
    <property type="term" value="F:hormone binding"/>
    <property type="evidence" value="ECO:0007669"/>
    <property type="project" value="TreeGrafter"/>
</dbReference>
<dbReference type="Gene3D" id="4.10.400.10">
    <property type="entry name" value="Low-density Lipoprotein Receptor"/>
    <property type="match status" value="3"/>
</dbReference>
<evidence type="ECO:0000256" key="12">
    <source>
        <dbReference type="SAM" id="MobiDB-lite"/>
    </source>
</evidence>
<comment type="similarity">
    <text evidence="2">Belongs to the LDLR family.</text>
</comment>
<keyword evidence="5" id="KW-0677">Repeat</keyword>
<evidence type="ECO:0000256" key="8">
    <source>
        <dbReference type="ARBA" id="ARBA00023157"/>
    </source>
</evidence>
<comment type="subcellular location">
    <subcellularLocation>
        <location evidence="1">Membrane</location>
        <topology evidence="1">Single-pass membrane protein</topology>
    </subcellularLocation>
</comment>
<keyword evidence="14" id="KW-1185">Reference proteome</keyword>
<feature type="disulfide bond" evidence="11">
    <location>
        <begin position="115"/>
        <end position="130"/>
    </location>
</feature>
<dbReference type="CDD" id="cd00112">
    <property type="entry name" value="LDLa"/>
    <property type="match status" value="3"/>
</dbReference>
<feature type="region of interest" description="Disordered" evidence="12">
    <location>
        <begin position="175"/>
        <end position="226"/>
    </location>
</feature>
<evidence type="ECO:0000256" key="9">
    <source>
        <dbReference type="ARBA" id="ARBA00023170"/>
    </source>
</evidence>
<feature type="disulfide bond" evidence="11">
    <location>
        <begin position="103"/>
        <end position="121"/>
    </location>
</feature>
<keyword evidence="7" id="KW-0472">Membrane</keyword>
<dbReference type="Pfam" id="PF00057">
    <property type="entry name" value="Ldl_recept_a"/>
    <property type="match status" value="3"/>
</dbReference>
<keyword evidence="9" id="KW-0675">Receptor</keyword>
<keyword evidence="10" id="KW-0325">Glycoprotein</keyword>
<evidence type="ECO:0000256" key="1">
    <source>
        <dbReference type="ARBA" id="ARBA00004167"/>
    </source>
</evidence>
<reference evidence="13" key="1">
    <citation type="submission" date="2025-08" db="UniProtKB">
        <authorList>
            <consortium name="Ensembl"/>
        </authorList>
    </citation>
    <scope>IDENTIFICATION</scope>
</reference>
<evidence type="ECO:0000313" key="13">
    <source>
        <dbReference type="Ensembl" id="ENSAOWP00000006622.1"/>
    </source>
</evidence>
<evidence type="ECO:0000256" key="10">
    <source>
        <dbReference type="ARBA" id="ARBA00023180"/>
    </source>
</evidence>
<dbReference type="FunFam" id="4.10.400.10:FF:000002">
    <property type="entry name" value="Low-density lipoprotein receptor-related protein 1"/>
    <property type="match status" value="1"/>
</dbReference>
<protein>
    <submittedName>
        <fullName evidence="13">Uncharacterized protein</fullName>
    </submittedName>
</protein>